<name>A0AAV7FWB3_DENCH</name>
<reference evidence="1 2" key="1">
    <citation type="journal article" date="2021" name="Hortic Res">
        <title>Chromosome-scale assembly of the Dendrobium chrysotoxum genome enhances the understanding of orchid evolution.</title>
        <authorList>
            <person name="Zhang Y."/>
            <person name="Zhang G.Q."/>
            <person name="Zhang D."/>
            <person name="Liu X.D."/>
            <person name="Xu X.Y."/>
            <person name="Sun W.H."/>
            <person name="Yu X."/>
            <person name="Zhu X."/>
            <person name="Wang Z.W."/>
            <person name="Zhao X."/>
            <person name="Zhong W.Y."/>
            <person name="Chen H."/>
            <person name="Yin W.L."/>
            <person name="Huang T."/>
            <person name="Niu S.C."/>
            <person name="Liu Z.J."/>
        </authorList>
    </citation>
    <scope>NUCLEOTIDE SEQUENCE [LARGE SCALE GENOMIC DNA]</scope>
    <source>
        <strain evidence="1">Lindl</strain>
    </source>
</reference>
<evidence type="ECO:0000313" key="2">
    <source>
        <dbReference type="Proteomes" id="UP000775213"/>
    </source>
</evidence>
<gene>
    <name evidence="1" type="ORF">IEQ34_022025</name>
</gene>
<protein>
    <submittedName>
        <fullName evidence="1">Uncharacterized protein</fullName>
    </submittedName>
</protein>
<keyword evidence="2" id="KW-1185">Reference proteome</keyword>
<evidence type="ECO:0000313" key="1">
    <source>
        <dbReference type="EMBL" id="KAH0448225.1"/>
    </source>
</evidence>
<accession>A0AAV7FWB3</accession>
<dbReference type="AlphaFoldDB" id="A0AAV7FWB3"/>
<sequence>MECLEDIRVPLVVLLLDEEVESNMEISWEEFVETFMSWFVLPSAIQQMYESFFEISIKEQDGDIK</sequence>
<dbReference type="Proteomes" id="UP000775213">
    <property type="component" value="Unassembled WGS sequence"/>
</dbReference>
<dbReference type="EMBL" id="JAGFBR010000019">
    <property type="protein sequence ID" value="KAH0448225.1"/>
    <property type="molecule type" value="Genomic_DNA"/>
</dbReference>
<organism evidence="1 2">
    <name type="scientific">Dendrobium chrysotoxum</name>
    <name type="common">Orchid</name>
    <dbReference type="NCBI Taxonomy" id="161865"/>
    <lineage>
        <taxon>Eukaryota</taxon>
        <taxon>Viridiplantae</taxon>
        <taxon>Streptophyta</taxon>
        <taxon>Embryophyta</taxon>
        <taxon>Tracheophyta</taxon>
        <taxon>Spermatophyta</taxon>
        <taxon>Magnoliopsida</taxon>
        <taxon>Liliopsida</taxon>
        <taxon>Asparagales</taxon>
        <taxon>Orchidaceae</taxon>
        <taxon>Epidendroideae</taxon>
        <taxon>Malaxideae</taxon>
        <taxon>Dendrobiinae</taxon>
        <taxon>Dendrobium</taxon>
    </lineage>
</organism>
<proteinExistence type="predicted"/>
<comment type="caution">
    <text evidence="1">The sequence shown here is derived from an EMBL/GenBank/DDBJ whole genome shotgun (WGS) entry which is preliminary data.</text>
</comment>